<dbReference type="NCBIfam" id="TIGR03591">
    <property type="entry name" value="polynuc_phos"/>
    <property type="match status" value="1"/>
</dbReference>
<comment type="subcellular location">
    <subcellularLocation>
        <location evidence="8">Cytoplasm</location>
    </subcellularLocation>
</comment>
<dbReference type="SUPFAM" id="SSF55666">
    <property type="entry name" value="Ribonuclease PH domain 2-like"/>
    <property type="match status" value="2"/>
</dbReference>
<keyword evidence="7 8" id="KW-0694">RNA-binding</keyword>
<evidence type="ECO:0000256" key="7">
    <source>
        <dbReference type="ARBA" id="ARBA00022884"/>
    </source>
</evidence>
<dbReference type="SMART" id="SM00322">
    <property type="entry name" value="KH"/>
    <property type="match status" value="1"/>
</dbReference>
<evidence type="ECO:0000256" key="4">
    <source>
        <dbReference type="ARBA" id="ARBA00022695"/>
    </source>
</evidence>
<keyword evidence="4 8" id="KW-0548">Nucleotidyltransferase</keyword>
<comment type="caution">
    <text evidence="10">The sequence shown here is derived from an EMBL/GenBank/DDBJ whole genome shotgun (WGS) entry which is preliminary data.</text>
</comment>
<dbReference type="Pfam" id="PF03725">
    <property type="entry name" value="RNase_PH_C"/>
    <property type="match status" value="1"/>
</dbReference>
<keyword evidence="6 8" id="KW-0460">Magnesium</keyword>
<dbReference type="PANTHER" id="PTHR11252:SF0">
    <property type="entry name" value="POLYRIBONUCLEOTIDE NUCLEOTIDYLTRANSFERASE 1, MITOCHONDRIAL"/>
    <property type="match status" value="1"/>
</dbReference>
<dbReference type="InterPro" id="IPR027408">
    <property type="entry name" value="PNPase/RNase_PH_dom_sf"/>
</dbReference>
<dbReference type="Pfam" id="PF00575">
    <property type="entry name" value="S1"/>
    <property type="match status" value="1"/>
</dbReference>
<dbReference type="EC" id="2.7.7.8" evidence="8"/>
<dbReference type="InterPro" id="IPR001247">
    <property type="entry name" value="ExoRNase_PH_dom1"/>
</dbReference>
<keyword evidence="5 8" id="KW-0479">Metal-binding</keyword>
<dbReference type="HAMAP" id="MF_01595">
    <property type="entry name" value="PNPase"/>
    <property type="match status" value="1"/>
</dbReference>
<feature type="binding site" evidence="8">
    <location>
        <position position="486"/>
    </location>
    <ligand>
        <name>Mg(2+)</name>
        <dbReference type="ChEBI" id="CHEBI:18420"/>
    </ligand>
</feature>
<dbReference type="NCBIfam" id="NF008805">
    <property type="entry name" value="PRK11824.1"/>
    <property type="match status" value="1"/>
</dbReference>
<dbReference type="Pfam" id="PF01138">
    <property type="entry name" value="RNase_PH"/>
    <property type="match status" value="2"/>
</dbReference>
<dbReference type="InterPro" id="IPR036345">
    <property type="entry name" value="ExoRNase_PH_dom2_sf"/>
</dbReference>
<gene>
    <name evidence="8" type="primary">pnp</name>
    <name evidence="10" type="ORF">H8717_04195</name>
</gene>
<comment type="catalytic activity">
    <reaction evidence="8">
        <text>RNA(n+1) + phosphate = RNA(n) + a ribonucleoside 5'-diphosphate</text>
        <dbReference type="Rhea" id="RHEA:22096"/>
        <dbReference type="Rhea" id="RHEA-COMP:14527"/>
        <dbReference type="Rhea" id="RHEA-COMP:17342"/>
        <dbReference type="ChEBI" id="CHEBI:43474"/>
        <dbReference type="ChEBI" id="CHEBI:57930"/>
        <dbReference type="ChEBI" id="CHEBI:140395"/>
        <dbReference type="EC" id="2.7.7.8"/>
    </reaction>
</comment>
<dbReference type="SUPFAM" id="SSF50249">
    <property type="entry name" value="Nucleic acid-binding proteins"/>
    <property type="match status" value="1"/>
</dbReference>
<feature type="binding site" evidence="8">
    <location>
        <position position="492"/>
    </location>
    <ligand>
        <name>Mg(2+)</name>
        <dbReference type="ChEBI" id="CHEBI:18420"/>
    </ligand>
</feature>
<dbReference type="Proteomes" id="UP000658131">
    <property type="component" value="Unassembled WGS sequence"/>
</dbReference>
<comment type="function">
    <text evidence="8">Involved in mRNA degradation. Catalyzes the phosphorolysis of single-stranded polyribonucleotides processively in the 3'- to 5'-direction.</text>
</comment>
<dbReference type="Pfam" id="PF00013">
    <property type="entry name" value="KH_1"/>
    <property type="match status" value="1"/>
</dbReference>
<dbReference type="InterPro" id="IPR003029">
    <property type="entry name" value="S1_domain"/>
</dbReference>
<dbReference type="PIRSF" id="PIRSF005499">
    <property type="entry name" value="PNPase"/>
    <property type="match status" value="1"/>
</dbReference>
<dbReference type="InterPro" id="IPR036456">
    <property type="entry name" value="PNPase_PH_RNA-bd_sf"/>
</dbReference>
<dbReference type="PROSITE" id="PS50084">
    <property type="entry name" value="KH_TYPE_1"/>
    <property type="match status" value="1"/>
</dbReference>
<evidence type="ECO:0000256" key="6">
    <source>
        <dbReference type="ARBA" id="ARBA00022842"/>
    </source>
</evidence>
<sequence>MVFAHRIFETEFAGRTMSFEVGKIGMLANGACIVRYGETTVMVNVTMSKKPREGIDFFPMSVDFEEKLYAAGKIPGSFLRREGRPSDRAILASRLVDRPMRPLFPKDLRNDVTIIMTVLSYDPDCSPEICGMIGASFALSISDIPWGGPIAGCAVGLIDGEPVLMPGEEQQQKSTMNLTVAGDVNKVCMIECAADQVPEDLMMKAIIAGHKEAAKMAQFIADVKAEIGVPKVPYTEVVVDPELFEKVKEFAVDRVREALDTDDKNVREERLKPIEADIHEKFEEEYPDLAYQLDEAIYKLQKFVVRRWLLDDGKRVDGRKLDEIRPLSAEVGLIPRVHGSALFTRGQTQALTITTLGAVSEAQILDGIGSEDRKRYMHQYNFPSYSVGETRPSRGPGRREIGHGALAEKALLPVIPSVEEFPYAFRVVSEITSSNGSTSQASICASTLSLMDAGVPLKAPVAGISCGLVTEGDRWITMVDIQGVEDFFGDMDFKVGGTKAGITAIQVDIKIDGLTYEIIEEALRKTREARFYILDEIMLKAIPAPREHLSKYAPKMLTLKINPDKIREVIGSGGKVIQKITAECNCKIDIEDDGSVFVSAIDIEDANRAIQVIKTIAMDPEVGAVYKGKVTRLMAFGAFVEIAPGKEGLVHISKLDTKRVEKVEDVVTVGDEVLVKVTEIDSQGRINLSRRDVLEALAAKQK</sequence>
<evidence type="ECO:0000313" key="10">
    <source>
        <dbReference type="EMBL" id="MBC8575612.1"/>
    </source>
</evidence>
<dbReference type="PROSITE" id="PS50126">
    <property type="entry name" value="S1"/>
    <property type="match status" value="1"/>
</dbReference>
<name>A0ABR7NGU3_9FIRM</name>
<dbReference type="Gene3D" id="3.30.1370.10">
    <property type="entry name" value="K Homology domain, type 1"/>
    <property type="match status" value="1"/>
</dbReference>
<accession>A0ABR7NGU3</accession>
<evidence type="ECO:0000256" key="8">
    <source>
        <dbReference type="HAMAP-Rule" id="MF_01595"/>
    </source>
</evidence>
<dbReference type="SMART" id="SM00316">
    <property type="entry name" value="S1"/>
    <property type="match status" value="1"/>
</dbReference>
<evidence type="ECO:0000256" key="1">
    <source>
        <dbReference type="ARBA" id="ARBA00007404"/>
    </source>
</evidence>
<evidence type="ECO:0000256" key="2">
    <source>
        <dbReference type="ARBA" id="ARBA00022490"/>
    </source>
</evidence>
<dbReference type="RefSeq" id="WP_262399236.1">
    <property type="nucleotide sequence ID" value="NZ_JACRTB010000005.1"/>
</dbReference>
<comment type="cofactor">
    <cofactor evidence="8">
        <name>Mg(2+)</name>
        <dbReference type="ChEBI" id="CHEBI:18420"/>
    </cofactor>
</comment>
<dbReference type="InterPro" id="IPR004087">
    <property type="entry name" value="KH_dom"/>
</dbReference>
<dbReference type="Gene3D" id="3.30.230.70">
    <property type="entry name" value="GHMP Kinase, N-terminal domain"/>
    <property type="match status" value="2"/>
</dbReference>
<evidence type="ECO:0000256" key="3">
    <source>
        <dbReference type="ARBA" id="ARBA00022679"/>
    </source>
</evidence>
<dbReference type="SUPFAM" id="SSF54211">
    <property type="entry name" value="Ribosomal protein S5 domain 2-like"/>
    <property type="match status" value="2"/>
</dbReference>
<feature type="domain" description="S1 motif" evidence="9">
    <location>
        <begin position="623"/>
        <end position="691"/>
    </location>
</feature>
<dbReference type="InterPro" id="IPR015847">
    <property type="entry name" value="ExoRNase_PH_dom2"/>
</dbReference>
<dbReference type="InterPro" id="IPR012340">
    <property type="entry name" value="NA-bd_OB-fold"/>
</dbReference>
<dbReference type="CDD" id="cd02393">
    <property type="entry name" value="KH-I_PNPase"/>
    <property type="match status" value="1"/>
</dbReference>
<dbReference type="GO" id="GO:0004654">
    <property type="term" value="F:polyribonucleotide nucleotidyltransferase activity"/>
    <property type="evidence" value="ECO:0007669"/>
    <property type="project" value="UniProtKB-EC"/>
</dbReference>
<dbReference type="SUPFAM" id="SSF46915">
    <property type="entry name" value="Polynucleotide phosphorylase/guanosine pentaphosphate synthase (PNPase/GPSI), domain 3"/>
    <property type="match status" value="1"/>
</dbReference>
<evidence type="ECO:0000259" key="9">
    <source>
        <dbReference type="PROSITE" id="PS50126"/>
    </source>
</evidence>
<dbReference type="Pfam" id="PF03726">
    <property type="entry name" value="PNPase"/>
    <property type="match status" value="1"/>
</dbReference>
<dbReference type="Gene3D" id="2.40.50.140">
    <property type="entry name" value="Nucleic acid-binding proteins"/>
    <property type="match status" value="1"/>
</dbReference>
<evidence type="ECO:0000313" key="11">
    <source>
        <dbReference type="Proteomes" id="UP000658131"/>
    </source>
</evidence>
<keyword evidence="2 8" id="KW-0963">Cytoplasm</keyword>
<keyword evidence="11" id="KW-1185">Reference proteome</keyword>
<organism evidence="10 11">
    <name type="scientific">Yanshouia hominis</name>
    <dbReference type="NCBI Taxonomy" id="2763673"/>
    <lineage>
        <taxon>Bacteria</taxon>
        <taxon>Bacillati</taxon>
        <taxon>Bacillota</taxon>
        <taxon>Clostridia</taxon>
        <taxon>Eubacteriales</taxon>
        <taxon>Oscillospiraceae</taxon>
        <taxon>Yanshouia</taxon>
    </lineage>
</organism>
<dbReference type="InterPro" id="IPR012162">
    <property type="entry name" value="PNPase"/>
</dbReference>
<dbReference type="CDD" id="cd11364">
    <property type="entry name" value="RNase_PH_PNPase_2"/>
    <property type="match status" value="1"/>
</dbReference>
<reference evidence="10 11" key="1">
    <citation type="submission" date="2020-08" db="EMBL/GenBank/DDBJ databases">
        <title>Genome public.</title>
        <authorList>
            <person name="Liu C."/>
            <person name="Sun Q."/>
        </authorList>
    </citation>
    <scope>NUCLEOTIDE SEQUENCE [LARGE SCALE GENOMIC DNA]</scope>
    <source>
        <strain evidence="10 11">BX1</strain>
    </source>
</reference>
<dbReference type="CDD" id="cd11363">
    <property type="entry name" value="RNase_PH_PNPase_1"/>
    <property type="match status" value="1"/>
</dbReference>
<protein>
    <recommendedName>
        <fullName evidence="8">Polyribonucleotide nucleotidyltransferase</fullName>
        <ecNumber evidence="8">2.7.7.8</ecNumber>
    </recommendedName>
    <alternativeName>
        <fullName evidence="8">Polynucleotide phosphorylase</fullName>
        <shortName evidence="8">PNPase</shortName>
    </alternativeName>
</protein>
<evidence type="ECO:0000256" key="5">
    <source>
        <dbReference type="ARBA" id="ARBA00022723"/>
    </source>
</evidence>
<dbReference type="PANTHER" id="PTHR11252">
    <property type="entry name" value="POLYRIBONUCLEOTIDE NUCLEOTIDYLTRANSFERASE"/>
    <property type="match status" value="1"/>
</dbReference>
<dbReference type="InterPro" id="IPR004088">
    <property type="entry name" value="KH_dom_type_1"/>
</dbReference>
<proteinExistence type="inferred from homology"/>
<dbReference type="InterPro" id="IPR015848">
    <property type="entry name" value="PNPase_PH_RNA-bd_bac/org-type"/>
</dbReference>
<dbReference type="CDD" id="cd04472">
    <property type="entry name" value="S1_PNPase"/>
    <property type="match status" value="1"/>
</dbReference>
<dbReference type="EMBL" id="JACRTB010000005">
    <property type="protein sequence ID" value="MBC8575612.1"/>
    <property type="molecule type" value="Genomic_DNA"/>
</dbReference>
<comment type="similarity">
    <text evidence="1 8">Belongs to the polyribonucleotide nucleotidyltransferase family.</text>
</comment>
<dbReference type="InterPro" id="IPR020568">
    <property type="entry name" value="Ribosomal_Su5_D2-typ_SF"/>
</dbReference>
<dbReference type="SUPFAM" id="SSF54791">
    <property type="entry name" value="Eukaryotic type KH-domain (KH-domain type I)"/>
    <property type="match status" value="1"/>
</dbReference>
<keyword evidence="3 8" id="KW-0808">Transferase</keyword>
<dbReference type="InterPro" id="IPR036612">
    <property type="entry name" value="KH_dom_type_1_sf"/>
</dbReference>